<dbReference type="EMBL" id="OOIN01000028">
    <property type="protein sequence ID" value="SPO29464.1"/>
    <property type="molecule type" value="Genomic_DNA"/>
</dbReference>
<evidence type="ECO:0000313" key="3">
    <source>
        <dbReference type="Proteomes" id="UP000324022"/>
    </source>
</evidence>
<name>A0A5C3EFL7_9BASI</name>
<gene>
    <name evidence="2" type="ORF">UTRI_04806_B</name>
</gene>
<feature type="region of interest" description="Disordered" evidence="1">
    <location>
        <begin position="569"/>
        <end position="771"/>
    </location>
</feature>
<feature type="region of interest" description="Disordered" evidence="1">
    <location>
        <begin position="1"/>
        <end position="31"/>
    </location>
</feature>
<protein>
    <submittedName>
        <fullName evidence="2">Uncharacterized protein</fullName>
    </submittedName>
</protein>
<reference evidence="2 3" key="1">
    <citation type="submission" date="2018-03" db="EMBL/GenBank/DDBJ databases">
        <authorList>
            <person name="Guldener U."/>
        </authorList>
    </citation>
    <scope>NUCLEOTIDE SEQUENCE [LARGE SCALE GENOMIC DNA]</scope>
    <source>
        <strain evidence="2 3">NBRC100155</strain>
    </source>
</reference>
<feature type="compositionally biased region" description="Acidic residues" evidence="1">
    <location>
        <begin position="71"/>
        <end position="85"/>
    </location>
</feature>
<feature type="compositionally biased region" description="Polar residues" evidence="1">
    <location>
        <begin position="383"/>
        <end position="394"/>
    </location>
</feature>
<evidence type="ECO:0000313" key="2">
    <source>
        <dbReference type="EMBL" id="SPO29464.1"/>
    </source>
</evidence>
<dbReference type="OrthoDB" id="2555749at2759"/>
<organism evidence="2 3">
    <name type="scientific">Ustilago trichophora</name>
    <dbReference type="NCBI Taxonomy" id="86804"/>
    <lineage>
        <taxon>Eukaryota</taxon>
        <taxon>Fungi</taxon>
        <taxon>Dikarya</taxon>
        <taxon>Basidiomycota</taxon>
        <taxon>Ustilaginomycotina</taxon>
        <taxon>Ustilaginomycetes</taxon>
        <taxon>Ustilaginales</taxon>
        <taxon>Ustilaginaceae</taxon>
        <taxon>Ustilago</taxon>
    </lineage>
</organism>
<keyword evidence="3" id="KW-1185">Reference proteome</keyword>
<evidence type="ECO:0000256" key="1">
    <source>
        <dbReference type="SAM" id="MobiDB-lite"/>
    </source>
</evidence>
<feature type="compositionally biased region" description="Polar residues" evidence="1">
    <location>
        <begin position="313"/>
        <end position="322"/>
    </location>
</feature>
<feature type="compositionally biased region" description="Acidic residues" evidence="1">
    <location>
        <begin position="17"/>
        <end position="26"/>
    </location>
</feature>
<feature type="compositionally biased region" description="Low complexity" evidence="1">
    <location>
        <begin position="348"/>
        <end position="358"/>
    </location>
</feature>
<dbReference type="Proteomes" id="UP000324022">
    <property type="component" value="Unassembled WGS sequence"/>
</dbReference>
<feature type="compositionally biased region" description="Basic and acidic residues" evidence="1">
    <location>
        <begin position="371"/>
        <end position="382"/>
    </location>
</feature>
<feature type="compositionally biased region" description="Low complexity" evidence="1">
    <location>
        <begin position="294"/>
        <end position="306"/>
    </location>
</feature>
<feature type="region of interest" description="Disordered" evidence="1">
    <location>
        <begin position="261"/>
        <end position="394"/>
    </location>
</feature>
<sequence>MSEWSLSLGWSAADQIPDSDGEDNGDDPLREQVATQRVLDEESVKFTETPFTIAARNAQVRKARQLVISLDNDDGDNDDGDNDDNDTSKCLDSNRSSRPHDKNIDTRVEASPTFEPREHIIPVIEDSSTLCQNLLRKNNKALHPPMEAGRHIVATDDRQTSTLPNKDTTRHQKTFDTHLGISPTLAARKSANLDTIATSLSESSLRQHDDAFNTPLDAACSLTMQQPVVPAADTQLRMDPSSRPRDGPLRPLVATSTGIHLQEPSIPGTDNGDLSETGSFLDVEDFETPPGLLPAVQPQPSVLSVPTPLPSPNMGSRRSTFQIPGEPRRAYPQLQQSPPVPVQRRDPSVSSEVIVISSDSEEEISSTACRRGSDRADPRPRQYDTTPEQAETSSEQVLQQLFDENNDFYENLDREMTHQARSEASSSVRMESMVPDASTSYDTSSWTPTHAASAYRPHYRASFQPRPAVFQPLPSYPPHCSAPYTHIQPYGRVPSDPTRVPTAVYAPPVAYDAYGVPLQYAHVGGSSQQGQMIGYPPGYGQAPARPGTSSSWHPSYGHAPTMPNGGVWHPTHQQPWQAPVPSPPEIHGVQYPGCNHAGPSSSAQQRRTPVYAPQKTPRQACEAKEKADSVLKALKGSNKRTRTQNSSIFGSTPSSNGKENEWSTLKHSRTNPDGTLSLTAAMRRPIPPTRLAQGSRGGSRLALPLYRTPGSSAEVRRRAESLLRGSSNDLPAAENSSRGSSSSKRTSEAVKISKLFRPTPLSHGERNGAGR</sequence>
<accession>A0A5C3EFL7</accession>
<dbReference type="AlphaFoldDB" id="A0A5C3EFL7"/>
<feature type="region of interest" description="Disordered" evidence="1">
    <location>
        <begin position="70"/>
        <end position="113"/>
    </location>
</feature>
<proteinExistence type="predicted"/>
<feature type="compositionally biased region" description="Basic and acidic residues" evidence="1">
    <location>
        <begin position="98"/>
        <end position="108"/>
    </location>
</feature>
<feature type="compositionally biased region" description="Polar residues" evidence="1">
    <location>
        <begin position="598"/>
        <end position="607"/>
    </location>
</feature>
<feature type="compositionally biased region" description="Polar residues" evidence="1">
    <location>
        <begin position="643"/>
        <end position="678"/>
    </location>
</feature>